<dbReference type="PANTHER" id="PTHR43141">
    <property type="entry name" value="CYTOCHROME BD2 SUBUNIT II"/>
    <property type="match status" value="1"/>
</dbReference>
<feature type="transmembrane region" description="Helical" evidence="12">
    <location>
        <begin position="291"/>
        <end position="316"/>
    </location>
</feature>
<organism evidence="13 15">
    <name type="scientific">Vreelandella boliviensis LC1</name>
    <dbReference type="NCBI Taxonomy" id="1072583"/>
    <lineage>
        <taxon>Bacteria</taxon>
        <taxon>Pseudomonadati</taxon>
        <taxon>Pseudomonadota</taxon>
        <taxon>Gammaproteobacteria</taxon>
        <taxon>Oceanospirillales</taxon>
        <taxon>Halomonadaceae</taxon>
        <taxon>Vreelandella</taxon>
    </lineage>
</organism>
<evidence type="ECO:0000256" key="8">
    <source>
        <dbReference type="ARBA" id="ARBA00022982"/>
    </source>
</evidence>
<dbReference type="AlphaFoldDB" id="A0A265E0D7"/>
<evidence type="ECO:0000313" key="16">
    <source>
        <dbReference type="Proteomes" id="UP000216538"/>
    </source>
</evidence>
<feature type="transmembrane region" description="Helical" evidence="12">
    <location>
        <begin position="336"/>
        <end position="363"/>
    </location>
</feature>
<feature type="transmembrane region" description="Helical" evidence="12">
    <location>
        <begin position="82"/>
        <end position="101"/>
    </location>
</feature>
<dbReference type="GO" id="GO:0005886">
    <property type="term" value="C:plasma membrane"/>
    <property type="evidence" value="ECO:0007669"/>
    <property type="project" value="UniProtKB-SubCell"/>
</dbReference>
<keyword evidence="16" id="KW-1185">Reference proteome</keyword>
<evidence type="ECO:0000256" key="7">
    <source>
        <dbReference type="ARBA" id="ARBA00022723"/>
    </source>
</evidence>
<dbReference type="GO" id="GO:0009055">
    <property type="term" value="F:electron transfer activity"/>
    <property type="evidence" value="ECO:0007669"/>
    <property type="project" value="TreeGrafter"/>
</dbReference>
<protein>
    <submittedName>
        <fullName evidence="13">Cytochrome d ubiquinol oxidase subunit 2</fullName>
    </submittedName>
    <submittedName>
        <fullName evidence="14">Cytochrome d ubiquinol oxidase subunit II</fullName>
    </submittedName>
</protein>
<dbReference type="Pfam" id="PF02322">
    <property type="entry name" value="Cyt_bd_oxida_II"/>
    <property type="match status" value="1"/>
</dbReference>
<dbReference type="GO" id="GO:0070069">
    <property type="term" value="C:cytochrome complex"/>
    <property type="evidence" value="ECO:0007669"/>
    <property type="project" value="TreeGrafter"/>
</dbReference>
<keyword evidence="11 12" id="KW-0472">Membrane</keyword>
<sequence length="380" mass="42269">MMMDYETLRFVWWVLIGVLLIGFAVTDGFDMGVGTLLKVVGRNDLERRVMINSMAPHWDGNQVWLVTAGGALFAAWPPVYATAFNGFYFALMLTLFALFLRPLAFDYRSKLDNPTWRSRWDWGLTIGSAVPALIFGVAFGNLLQGVPFQFDDYLRLEYQGGLLGLLNPFALLAGLLSLLMFVTHGAAWLQLKTEGELRRRSAAIGSLTALVCAALFVLGGVWLLWGIDGYQVTSVIDTQGYNDTTGKIVAVSAGSWMTNYSRFPLLWLLPILGVLGFVLCALTMKLGRHALAFTSSAVAMAMVVVTTGVTMFPFVMPSTLNPNHSLTMWDATASELTLKIMFVVVCIFVPLILLYTAWSYWVMRGRLNEQFIRDNDKALY</sequence>
<evidence type="ECO:0000313" key="15">
    <source>
        <dbReference type="Proteomes" id="UP000005756"/>
    </source>
</evidence>
<evidence type="ECO:0000256" key="10">
    <source>
        <dbReference type="ARBA" id="ARBA00023004"/>
    </source>
</evidence>
<keyword evidence="3" id="KW-0813">Transport</keyword>
<evidence type="ECO:0000313" key="14">
    <source>
        <dbReference type="EMBL" id="OZT75042.1"/>
    </source>
</evidence>
<reference evidence="14 16" key="2">
    <citation type="submission" date="2017-07" db="EMBL/GenBank/DDBJ databases">
        <title>Shotgun whole genome sequences of three halophilic bacterial isolates.</title>
        <authorList>
            <person name="Pozzo T."/>
            <person name="Higdon S.M."/>
            <person name="Quillaguaman J."/>
        </authorList>
    </citation>
    <scope>NUCLEOTIDE SEQUENCE [LARGE SCALE GENOMIC DNA]</scope>
    <source>
        <strain evidence="14 16">LC1</strain>
    </source>
</reference>
<evidence type="ECO:0000256" key="3">
    <source>
        <dbReference type="ARBA" id="ARBA00022448"/>
    </source>
</evidence>
<evidence type="ECO:0000256" key="5">
    <source>
        <dbReference type="ARBA" id="ARBA00022617"/>
    </source>
</evidence>
<reference evidence="13 15" key="1">
    <citation type="submission" date="2011-10" db="EMBL/GenBank/DDBJ databases">
        <authorList>
            <person name="Quillaguamn J."/>
            <person name="Guzmn D."/>
            <person name="Balderrama-Subieta A."/>
            <person name="Cardona-Ortuo C."/>
            <person name="Guevara-Martnez M."/>
            <person name="Callisaya-Quispe N."/>
        </authorList>
    </citation>
    <scope>NUCLEOTIDE SEQUENCE [LARGE SCALE GENOMIC DNA]</scope>
    <source>
        <strain evidence="13 15">LC1</strain>
    </source>
</reference>
<evidence type="ECO:0000256" key="9">
    <source>
        <dbReference type="ARBA" id="ARBA00022989"/>
    </source>
</evidence>
<dbReference type="InterPro" id="IPR003317">
    <property type="entry name" value="Cyt-d_oxidase_su2"/>
</dbReference>
<keyword evidence="10" id="KW-0408">Iron</keyword>
<evidence type="ECO:0000313" key="13">
    <source>
        <dbReference type="EMBL" id="EHJ93005.1"/>
    </source>
</evidence>
<dbReference type="RefSeq" id="WP_007113911.1">
    <property type="nucleotide sequence ID" value="NZ_JH393258.1"/>
</dbReference>
<evidence type="ECO:0000256" key="12">
    <source>
        <dbReference type="SAM" id="Phobius"/>
    </source>
</evidence>
<dbReference type="EMBL" id="JH393258">
    <property type="protein sequence ID" value="EHJ93005.1"/>
    <property type="molecule type" value="Genomic_DNA"/>
</dbReference>
<proteinExistence type="inferred from homology"/>
<gene>
    <name evidence="14" type="primary">cydB</name>
    <name evidence="14" type="ORF">CE457_04575</name>
    <name evidence="13" type="ORF">KUC_2967</name>
</gene>
<dbReference type="Proteomes" id="UP000216538">
    <property type="component" value="Unassembled WGS sequence"/>
</dbReference>
<dbReference type="PANTHER" id="PTHR43141:SF5">
    <property type="entry name" value="CYTOCHROME BD-I UBIQUINOL OXIDASE SUBUNIT 2"/>
    <property type="match status" value="1"/>
</dbReference>
<dbReference type="STRING" id="1072583.KUC_2967"/>
<keyword evidence="5" id="KW-0349">Heme</keyword>
<feature type="transmembrane region" description="Helical" evidence="12">
    <location>
        <begin position="12"/>
        <end position="37"/>
    </location>
</feature>
<comment type="subcellular location">
    <subcellularLocation>
        <location evidence="1">Cell membrane</location>
        <topology evidence="1">Multi-pass membrane protein</topology>
    </subcellularLocation>
</comment>
<accession>A0A265E0D7</accession>
<dbReference type="GO" id="GO:0019646">
    <property type="term" value="P:aerobic electron transport chain"/>
    <property type="evidence" value="ECO:0007669"/>
    <property type="project" value="TreeGrafter"/>
</dbReference>
<feature type="transmembrane region" description="Helical" evidence="12">
    <location>
        <begin position="122"/>
        <end position="143"/>
    </location>
</feature>
<evidence type="ECO:0000256" key="2">
    <source>
        <dbReference type="ARBA" id="ARBA00007543"/>
    </source>
</evidence>
<keyword evidence="6 12" id="KW-0812">Transmembrane</keyword>
<dbReference type="GO" id="GO:0016682">
    <property type="term" value="F:oxidoreductase activity, acting on diphenols and related substances as donors, oxygen as acceptor"/>
    <property type="evidence" value="ECO:0007669"/>
    <property type="project" value="TreeGrafter"/>
</dbReference>
<name>A0A265E0D7_9GAMM</name>
<evidence type="ECO:0000256" key="4">
    <source>
        <dbReference type="ARBA" id="ARBA00022475"/>
    </source>
</evidence>
<feature type="transmembrane region" description="Helical" evidence="12">
    <location>
        <begin position="201"/>
        <end position="225"/>
    </location>
</feature>
<dbReference type="GO" id="GO:0046872">
    <property type="term" value="F:metal ion binding"/>
    <property type="evidence" value="ECO:0007669"/>
    <property type="project" value="UniProtKB-KW"/>
</dbReference>
<dbReference type="PIRSF" id="PIRSF000267">
    <property type="entry name" value="Cyt_oxidse_sub2"/>
    <property type="match status" value="1"/>
</dbReference>
<dbReference type="OrthoDB" id="9776710at2"/>
<keyword evidence="9 12" id="KW-1133">Transmembrane helix</keyword>
<evidence type="ECO:0000256" key="6">
    <source>
        <dbReference type="ARBA" id="ARBA00022692"/>
    </source>
</evidence>
<keyword evidence="7" id="KW-0479">Metal-binding</keyword>
<evidence type="ECO:0000256" key="1">
    <source>
        <dbReference type="ARBA" id="ARBA00004651"/>
    </source>
</evidence>
<evidence type="ECO:0000256" key="11">
    <source>
        <dbReference type="ARBA" id="ARBA00023136"/>
    </source>
</evidence>
<comment type="similarity">
    <text evidence="2">Belongs to the cytochrome ubiquinol oxidase subunit 2 family.</text>
</comment>
<keyword evidence="8" id="KW-0249">Electron transport</keyword>
<dbReference type="Proteomes" id="UP000005756">
    <property type="component" value="Unassembled WGS sequence"/>
</dbReference>
<dbReference type="NCBIfam" id="TIGR00203">
    <property type="entry name" value="cydB"/>
    <property type="match status" value="1"/>
</dbReference>
<dbReference type="EMBL" id="NPEY01000003">
    <property type="protein sequence ID" value="OZT75042.1"/>
    <property type="molecule type" value="Genomic_DNA"/>
</dbReference>
<feature type="transmembrane region" description="Helical" evidence="12">
    <location>
        <begin position="265"/>
        <end position="284"/>
    </location>
</feature>
<feature type="transmembrane region" description="Helical" evidence="12">
    <location>
        <begin position="163"/>
        <end position="189"/>
    </location>
</feature>
<keyword evidence="4" id="KW-1003">Cell membrane</keyword>